<comment type="caution">
    <text evidence="1">The sequence shown here is derived from an EMBL/GenBank/DDBJ whole genome shotgun (WGS) entry which is preliminary data.</text>
</comment>
<gene>
    <name evidence="1" type="ORF">TNIN_289241</name>
</gene>
<sequence length="100" mass="11561">MWHFHSASYATSKQSDKDTFIFSADSYLESVGLQEKPIMHHRLLCRKSFSENLLKATVEPFSKSLFVLISSNSNWHFIMVSGDIEDGDRRDLNISNICRF</sequence>
<dbReference type="EMBL" id="BMAV01027229">
    <property type="protein sequence ID" value="GFS57416.1"/>
    <property type="molecule type" value="Genomic_DNA"/>
</dbReference>
<evidence type="ECO:0000313" key="2">
    <source>
        <dbReference type="Proteomes" id="UP000886998"/>
    </source>
</evidence>
<dbReference type="AlphaFoldDB" id="A0A8X6IRI8"/>
<protein>
    <submittedName>
        <fullName evidence="1">Uncharacterized protein</fullName>
    </submittedName>
</protein>
<accession>A0A8X6IRI8</accession>
<keyword evidence="2" id="KW-1185">Reference proteome</keyword>
<evidence type="ECO:0000313" key="1">
    <source>
        <dbReference type="EMBL" id="GFS57416.1"/>
    </source>
</evidence>
<organism evidence="1 2">
    <name type="scientific">Trichonephila inaurata madagascariensis</name>
    <dbReference type="NCBI Taxonomy" id="2747483"/>
    <lineage>
        <taxon>Eukaryota</taxon>
        <taxon>Metazoa</taxon>
        <taxon>Ecdysozoa</taxon>
        <taxon>Arthropoda</taxon>
        <taxon>Chelicerata</taxon>
        <taxon>Arachnida</taxon>
        <taxon>Araneae</taxon>
        <taxon>Araneomorphae</taxon>
        <taxon>Entelegynae</taxon>
        <taxon>Araneoidea</taxon>
        <taxon>Nephilidae</taxon>
        <taxon>Trichonephila</taxon>
        <taxon>Trichonephila inaurata</taxon>
    </lineage>
</organism>
<name>A0A8X6IRI8_9ARAC</name>
<proteinExistence type="predicted"/>
<dbReference type="Proteomes" id="UP000886998">
    <property type="component" value="Unassembled WGS sequence"/>
</dbReference>
<reference evidence="1" key="1">
    <citation type="submission" date="2020-08" db="EMBL/GenBank/DDBJ databases">
        <title>Multicomponent nature underlies the extraordinary mechanical properties of spider dragline silk.</title>
        <authorList>
            <person name="Kono N."/>
            <person name="Nakamura H."/>
            <person name="Mori M."/>
            <person name="Yoshida Y."/>
            <person name="Ohtoshi R."/>
            <person name="Malay A.D."/>
            <person name="Moran D.A.P."/>
            <person name="Tomita M."/>
            <person name="Numata K."/>
            <person name="Arakawa K."/>
        </authorList>
    </citation>
    <scope>NUCLEOTIDE SEQUENCE</scope>
</reference>